<feature type="domain" description="Lumazine-binding" evidence="4">
    <location>
        <begin position="1"/>
        <end position="92"/>
    </location>
</feature>
<gene>
    <name evidence="5" type="primary">ribB</name>
    <name evidence="5" type="ORF">KSF_070020</name>
</gene>
<dbReference type="EC" id="2.5.1.9" evidence="2"/>
<comment type="caution">
    <text evidence="5">The sequence shown here is derived from an EMBL/GenBank/DDBJ whole genome shotgun (WGS) entry which is preliminary data.</text>
</comment>
<dbReference type="PANTHER" id="PTHR21098:SF0">
    <property type="entry name" value="RIBOFLAVIN SYNTHASE"/>
    <property type="match status" value="1"/>
</dbReference>
<evidence type="ECO:0000259" key="4">
    <source>
        <dbReference type="PROSITE" id="PS51177"/>
    </source>
</evidence>
<proteinExistence type="predicted"/>
<protein>
    <recommendedName>
        <fullName evidence="2">Riboflavin synthase</fullName>
        <ecNumber evidence="2">2.5.1.9</ecNumber>
    </recommendedName>
</protein>
<evidence type="ECO:0000256" key="1">
    <source>
        <dbReference type="ARBA" id="ARBA00022737"/>
    </source>
</evidence>
<feature type="repeat" description="Lumazine-binding" evidence="3">
    <location>
        <begin position="1"/>
        <end position="92"/>
    </location>
</feature>
<organism evidence="5 6">
    <name type="scientific">Reticulibacter mediterranei</name>
    <dbReference type="NCBI Taxonomy" id="2778369"/>
    <lineage>
        <taxon>Bacteria</taxon>
        <taxon>Bacillati</taxon>
        <taxon>Chloroflexota</taxon>
        <taxon>Ktedonobacteria</taxon>
        <taxon>Ktedonobacterales</taxon>
        <taxon>Reticulibacteraceae</taxon>
        <taxon>Reticulibacter</taxon>
    </lineage>
</organism>
<evidence type="ECO:0000256" key="2">
    <source>
        <dbReference type="NCBIfam" id="TIGR00187"/>
    </source>
</evidence>
<dbReference type="RefSeq" id="WP_220207541.1">
    <property type="nucleotide sequence ID" value="NZ_BNJK01000001.1"/>
</dbReference>
<dbReference type="Proteomes" id="UP000597444">
    <property type="component" value="Unassembled WGS sequence"/>
</dbReference>
<dbReference type="GO" id="GO:0009231">
    <property type="term" value="P:riboflavin biosynthetic process"/>
    <property type="evidence" value="ECO:0007669"/>
    <property type="project" value="TreeGrafter"/>
</dbReference>
<dbReference type="PIRSF" id="PIRSF000498">
    <property type="entry name" value="Riboflavin_syn_A"/>
    <property type="match status" value="1"/>
</dbReference>
<dbReference type="EMBL" id="BNJK01000001">
    <property type="protein sequence ID" value="GHO96954.1"/>
    <property type="molecule type" value="Genomic_DNA"/>
</dbReference>
<accession>A0A8J3N3B3</accession>
<dbReference type="Pfam" id="PF00677">
    <property type="entry name" value="Lum_binding"/>
    <property type="match status" value="2"/>
</dbReference>
<feature type="domain" description="Lumazine-binding" evidence="4">
    <location>
        <begin position="93"/>
        <end position="189"/>
    </location>
</feature>
<dbReference type="NCBIfam" id="TIGR00187">
    <property type="entry name" value="ribE"/>
    <property type="match status" value="1"/>
</dbReference>
<keyword evidence="1" id="KW-0677">Repeat</keyword>
<evidence type="ECO:0000313" key="6">
    <source>
        <dbReference type="Proteomes" id="UP000597444"/>
    </source>
</evidence>
<dbReference type="Gene3D" id="2.40.30.20">
    <property type="match status" value="2"/>
</dbReference>
<feature type="repeat" description="Lumazine-binding" evidence="3">
    <location>
        <begin position="93"/>
        <end position="189"/>
    </location>
</feature>
<dbReference type="InterPro" id="IPR026017">
    <property type="entry name" value="Lumazine-bd_dom"/>
</dbReference>
<sequence>MFTGIVEEVGTLLRVEPTGLVISTSSGLSDVVCKDSVAVDGTCLTVIDRGSDWFHVDTIPETLRCTRLGTLQPGARVNLERSLAANQRIGGHMVQGHIEATVHVLLTRDDGIERYCEVELPSHLRAYVVPKCFVALNGVSLTVIDRQHDRFSFALIPYTREHTNLGETKPGMLLNLETDIIGRYVAHMLNQRGDLKDNADESEAVNASPVQILTTSPFEYARGSLVQRSLYAVAYGI</sequence>
<dbReference type="InterPro" id="IPR017938">
    <property type="entry name" value="Riboflavin_synthase-like_b-brl"/>
</dbReference>
<dbReference type="SUPFAM" id="SSF63380">
    <property type="entry name" value="Riboflavin synthase domain-like"/>
    <property type="match status" value="2"/>
</dbReference>
<dbReference type="PROSITE" id="PS51177">
    <property type="entry name" value="LUMAZINE_BIND"/>
    <property type="match status" value="2"/>
</dbReference>
<keyword evidence="6" id="KW-1185">Reference proteome</keyword>
<dbReference type="AlphaFoldDB" id="A0A8J3N3B3"/>
<dbReference type="PANTHER" id="PTHR21098">
    <property type="entry name" value="RIBOFLAVIN SYNTHASE ALPHA CHAIN"/>
    <property type="match status" value="1"/>
</dbReference>
<evidence type="ECO:0000256" key="3">
    <source>
        <dbReference type="PROSITE-ProRule" id="PRU00524"/>
    </source>
</evidence>
<dbReference type="InterPro" id="IPR023366">
    <property type="entry name" value="ATP_synth_asu-like_sf"/>
</dbReference>
<dbReference type="InterPro" id="IPR001783">
    <property type="entry name" value="Lumazine-bd"/>
</dbReference>
<dbReference type="GO" id="GO:0004746">
    <property type="term" value="F:riboflavin synthase activity"/>
    <property type="evidence" value="ECO:0007669"/>
    <property type="project" value="UniProtKB-UniRule"/>
</dbReference>
<dbReference type="CDD" id="cd00402">
    <property type="entry name" value="Riboflavin_synthase_like"/>
    <property type="match status" value="1"/>
</dbReference>
<evidence type="ECO:0000313" key="5">
    <source>
        <dbReference type="EMBL" id="GHO96954.1"/>
    </source>
</evidence>
<name>A0A8J3N3B3_9CHLR</name>
<dbReference type="NCBIfam" id="NF006767">
    <property type="entry name" value="PRK09289.1"/>
    <property type="match status" value="1"/>
</dbReference>
<reference evidence="5" key="1">
    <citation type="submission" date="2020-10" db="EMBL/GenBank/DDBJ databases">
        <title>Taxonomic study of unclassified bacteria belonging to the class Ktedonobacteria.</title>
        <authorList>
            <person name="Yabe S."/>
            <person name="Wang C.M."/>
            <person name="Zheng Y."/>
            <person name="Sakai Y."/>
            <person name="Cavaletti L."/>
            <person name="Monciardini P."/>
            <person name="Donadio S."/>
        </authorList>
    </citation>
    <scope>NUCLEOTIDE SEQUENCE</scope>
    <source>
        <strain evidence="5">ID150040</strain>
    </source>
</reference>